<feature type="compositionally biased region" description="Basic and acidic residues" evidence="1">
    <location>
        <begin position="236"/>
        <end position="245"/>
    </location>
</feature>
<feature type="region of interest" description="Disordered" evidence="1">
    <location>
        <begin position="252"/>
        <end position="272"/>
    </location>
</feature>
<dbReference type="EMBL" id="JANPWB010000007">
    <property type="protein sequence ID" value="KAJ1173717.1"/>
    <property type="molecule type" value="Genomic_DNA"/>
</dbReference>
<reference evidence="2" key="1">
    <citation type="journal article" date="2022" name="bioRxiv">
        <title>Sequencing and chromosome-scale assembly of the giantPleurodeles waltlgenome.</title>
        <authorList>
            <person name="Brown T."/>
            <person name="Elewa A."/>
            <person name="Iarovenko S."/>
            <person name="Subramanian E."/>
            <person name="Araus A.J."/>
            <person name="Petzold A."/>
            <person name="Susuki M."/>
            <person name="Suzuki K.-i.T."/>
            <person name="Hayashi T."/>
            <person name="Toyoda A."/>
            <person name="Oliveira C."/>
            <person name="Osipova E."/>
            <person name="Leigh N.D."/>
            <person name="Simon A."/>
            <person name="Yun M.H."/>
        </authorList>
    </citation>
    <scope>NUCLEOTIDE SEQUENCE</scope>
    <source>
        <strain evidence="2">20211129_DDA</strain>
        <tissue evidence="2">Liver</tissue>
    </source>
</reference>
<sequence>MVIGRQRRACSIRVPGIIIGKRRLAGYVFQGPYDFSYRYDGWRAAASRGGNWKAKRRRGSSTSTGRAPPADEEEYIDVSECAFCVSNNKTGEGEKGPGAPATAPLRENRPSAASRRLPLAPASLGARRGAQGRGGGGSWRRARCGAAGLPHPQQSAAAAGRREARGAQPGGAHRARATACAINRPSSDLWGPFRGWGSAILQAAGPMAARCLGLEVQEPPSLFPRRGWGQGAVRQDGWRKARPAERKGWQWRLGRLHPAAEDAEGSGTQRGR</sequence>
<feature type="compositionally biased region" description="Low complexity" evidence="1">
    <location>
        <begin position="144"/>
        <end position="159"/>
    </location>
</feature>
<comment type="caution">
    <text evidence="2">The sequence shown here is derived from an EMBL/GenBank/DDBJ whole genome shotgun (WGS) entry which is preliminary data.</text>
</comment>
<dbReference type="AlphaFoldDB" id="A0AAV7TCZ5"/>
<evidence type="ECO:0000313" key="2">
    <source>
        <dbReference type="EMBL" id="KAJ1173717.1"/>
    </source>
</evidence>
<feature type="region of interest" description="Disordered" evidence="1">
    <location>
        <begin position="48"/>
        <end position="72"/>
    </location>
</feature>
<name>A0AAV7TCZ5_PLEWA</name>
<feature type="region of interest" description="Disordered" evidence="1">
    <location>
        <begin position="89"/>
        <end position="175"/>
    </location>
</feature>
<proteinExistence type="predicted"/>
<organism evidence="2 3">
    <name type="scientific">Pleurodeles waltl</name>
    <name type="common">Iberian ribbed newt</name>
    <dbReference type="NCBI Taxonomy" id="8319"/>
    <lineage>
        <taxon>Eukaryota</taxon>
        <taxon>Metazoa</taxon>
        <taxon>Chordata</taxon>
        <taxon>Craniata</taxon>
        <taxon>Vertebrata</taxon>
        <taxon>Euteleostomi</taxon>
        <taxon>Amphibia</taxon>
        <taxon>Batrachia</taxon>
        <taxon>Caudata</taxon>
        <taxon>Salamandroidea</taxon>
        <taxon>Salamandridae</taxon>
        <taxon>Pleurodelinae</taxon>
        <taxon>Pleurodeles</taxon>
    </lineage>
</organism>
<dbReference type="Proteomes" id="UP001066276">
    <property type="component" value="Chromosome 4_1"/>
</dbReference>
<accession>A0AAV7TCZ5</accession>
<protein>
    <submittedName>
        <fullName evidence="2">Uncharacterized protein</fullName>
    </submittedName>
</protein>
<keyword evidence="3" id="KW-1185">Reference proteome</keyword>
<evidence type="ECO:0000256" key="1">
    <source>
        <dbReference type="SAM" id="MobiDB-lite"/>
    </source>
</evidence>
<evidence type="ECO:0000313" key="3">
    <source>
        <dbReference type="Proteomes" id="UP001066276"/>
    </source>
</evidence>
<gene>
    <name evidence="2" type="ORF">NDU88_005543</name>
</gene>
<feature type="region of interest" description="Disordered" evidence="1">
    <location>
        <begin position="226"/>
        <end position="245"/>
    </location>
</feature>